<proteinExistence type="predicted"/>
<keyword evidence="2" id="KW-0472">Membrane</keyword>
<sequence length="147" mass="16649">MMTLDAVATHTGREPWRPNLAPLYSLITLSCLLSGYFLVDTYFFREPTPKYADNGTTFILRLRTPLDSSLPIKHGGDRLIQAISAVKQQSEELKADIAERLSEERRYQSALAAFMEQLDDAERMIATLKVEVASLQHKQSNVHRLAQ</sequence>
<evidence type="ECO:0000313" key="4">
    <source>
        <dbReference type="Proteomes" id="UP001296776"/>
    </source>
</evidence>
<feature type="coiled-coil region" evidence="1">
    <location>
        <begin position="104"/>
        <end position="138"/>
    </location>
</feature>
<evidence type="ECO:0000256" key="1">
    <source>
        <dbReference type="SAM" id="Coils"/>
    </source>
</evidence>
<protein>
    <submittedName>
        <fullName evidence="3">Uncharacterized protein</fullName>
    </submittedName>
</protein>
<keyword evidence="2" id="KW-1133">Transmembrane helix</keyword>
<evidence type="ECO:0000256" key="2">
    <source>
        <dbReference type="SAM" id="Phobius"/>
    </source>
</evidence>
<dbReference type="AlphaFoldDB" id="A0AAJ0X9P1"/>
<keyword evidence="1" id="KW-0175">Coiled coil</keyword>
<dbReference type="Proteomes" id="UP001296776">
    <property type="component" value="Unassembled WGS sequence"/>
</dbReference>
<feature type="transmembrane region" description="Helical" evidence="2">
    <location>
        <begin position="20"/>
        <end position="39"/>
    </location>
</feature>
<comment type="caution">
    <text evidence="3">The sequence shown here is derived from an EMBL/GenBank/DDBJ whole genome shotgun (WGS) entry which is preliminary data.</text>
</comment>
<name>A0AAJ0X9P1_9GAMM</name>
<gene>
    <name evidence="3" type="ORF">CKO40_10675</name>
</gene>
<keyword evidence="2" id="KW-0812">Transmembrane</keyword>
<reference evidence="3" key="2">
    <citation type="journal article" date="2020" name="Microorganisms">
        <title>Osmotic Adaptation and Compatible Solute Biosynthesis of Phototrophic Bacteria as Revealed from Genome Analyses.</title>
        <authorList>
            <person name="Imhoff J.F."/>
            <person name="Rahn T."/>
            <person name="Kunzel S."/>
            <person name="Keller A."/>
            <person name="Neulinger S.C."/>
        </authorList>
    </citation>
    <scope>NUCLEOTIDE SEQUENCE</scope>
    <source>
        <strain evidence="3">DSM 11080</strain>
    </source>
</reference>
<accession>A0AAJ0X9P1</accession>
<keyword evidence="4" id="KW-1185">Reference proteome</keyword>
<reference evidence="3" key="1">
    <citation type="submission" date="2017-08" db="EMBL/GenBank/DDBJ databases">
        <authorList>
            <person name="Imhoff J.F."/>
            <person name="Rahn T."/>
            <person name="Kuenzel S."/>
            <person name="Neulinger S.C."/>
        </authorList>
    </citation>
    <scope>NUCLEOTIDE SEQUENCE</scope>
    <source>
        <strain evidence="3">DSM 11080</strain>
    </source>
</reference>
<evidence type="ECO:0000313" key="3">
    <source>
        <dbReference type="EMBL" id="MBK1704991.1"/>
    </source>
</evidence>
<organism evidence="3 4">
    <name type="scientific">Halochromatium glycolicum</name>
    <dbReference type="NCBI Taxonomy" id="85075"/>
    <lineage>
        <taxon>Bacteria</taxon>
        <taxon>Pseudomonadati</taxon>
        <taxon>Pseudomonadota</taxon>
        <taxon>Gammaproteobacteria</taxon>
        <taxon>Chromatiales</taxon>
        <taxon>Chromatiaceae</taxon>
        <taxon>Halochromatium</taxon>
    </lineage>
</organism>
<dbReference type="EMBL" id="NRSJ01000017">
    <property type="protein sequence ID" value="MBK1704991.1"/>
    <property type="molecule type" value="Genomic_DNA"/>
</dbReference>